<dbReference type="GO" id="GO:0008843">
    <property type="term" value="F:endochitinase activity"/>
    <property type="evidence" value="ECO:0007669"/>
    <property type="project" value="UniProtKB-EC"/>
</dbReference>
<dbReference type="GO" id="GO:0006032">
    <property type="term" value="P:chitin catabolic process"/>
    <property type="evidence" value="ECO:0007669"/>
    <property type="project" value="UniProtKB-KW"/>
</dbReference>
<dbReference type="PANTHER" id="PTHR11177:SF317">
    <property type="entry name" value="CHITINASE 12-RELATED"/>
    <property type="match status" value="1"/>
</dbReference>
<dbReference type="InterPro" id="IPR001223">
    <property type="entry name" value="Glyco_hydro18_cat"/>
</dbReference>
<accession>A0A8K0P1D2</accession>
<dbReference type="InterPro" id="IPR011583">
    <property type="entry name" value="Chitinase_II/V-like_cat"/>
</dbReference>
<dbReference type="SUPFAM" id="SSF51445">
    <property type="entry name" value="(Trans)glycosidases"/>
    <property type="match status" value="1"/>
</dbReference>
<evidence type="ECO:0000256" key="2">
    <source>
        <dbReference type="ARBA" id="ARBA00009121"/>
    </source>
</evidence>
<keyword evidence="6" id="KW-0378">Hydrolase</keyword>
<dbReference type="SUPFAM" id="SSF54556">
    <property type="entry name" value="Chitinase insertion domain"/>
    <property type="match status" value="1"/>
</dbReference>
<evidence type="ECO:0000313" key="14">
    <source>
        <dbReference type="EMBL" id="KAG8229432.1"/>
    </source>
</evidence>
<dbReference type="EMBL" id="KZ308428">
    <property type="protein sequence ID" value="KAG8229432.1"/>
    <property type="molecule type" value="Genomic_DNA"/>
</dbReference>
<comment type="similarity">
    <text evidence="2">Belongs to the glycosyl hydrolase 18 family. Chitinase class II subfamily.</text>
</comment>
<dbReference type="GO" id="GO:0005576">
    <property type="term" value="C:extracellular region"/>
    <property type="evidence" value="ECO:0007669"/>
    <property type="project" value="TreeGrafter"/>
</dbReference>
<dbReference type="Proteomes" id="UP000792457">
    <property type="component" value="Unassembled WGS sequence"/>
</dbReference>
<reference evidence="14" key="2">
    <citation type="submission" date="2017-10" db="EMBL/GenBank/DDBJ databases">
        <title>Ladona fulva Genome sequencing and assembly.</title>
        <authorList>
            <person name="Murali S."/>
            <person name="Richards S."/>
            <person name="Bandaranaike D."/>
            <person name="Bellair M."/>
            <person name="Blankenburg K."/>
            <person name="Chao H."/>
            <person name="Dinh H."/>
            <person name="Doddapaneni H."/>
            <person name="Dugan-Rocha S."/>
            <person name="Elkadiri S."/>
            <person name="Gnanaolivu R."/>
            <person name="Hernandez B."/>
            <person name="Skinner E."/>
            <person name="Javaid M."/>
            <person name="Lee S."/>
            <person name="Li M."/>
            <person name="Ming W."/>
            <person name="Munidasa M."/>
            <person name="Muniz J."/>
            <person name="Nguyen L."/>
            <person name="Hughes D."/>
            <person name="Osuji N."/>
            <person name="Pu L.-L."/>
            <person name="Puazo M."/>
            <person name="Qu C."/>
            <person name="Quiroz J."/>
            <person name="Raj R."/>
            <person name="Weissenberger G."/>
            <person name="Xin Y."/>
            <person name="Zou X."/>
            <person name="Han Y."/>
            <person name="Worley K."/>
            <person name="Muzny D."/>
            <person name="Gibbs R."/>
        </authorList>
    </citation>
    <scope>NUCLEOTIDE SEQUENCE</scope>
    <source>
        <strain evidence="14">Sampled in the wild</strain>
    </source>
</reference>
<keyword evidence="4" id="KW-0147">Chitin-binding</keyword>
<dbReference type="AlphaFoldDB" id="A0A8K0P1D2"/>
<keyword evidence="9" id="KW-0119">Carbohydrate metabolism</keyword>
<feature type="chain" id="PRO_5035460666" description="chitinase" evidence="12">
    <location>
        <begin position="38"/>
        <end position="411"/>
    </location>
</feature>
<dbReference type="EC" id="3.2.1.14" evidence="3"/>
<evidence type="ECO:0000256" key="1">
    <source>
        <dbReference type="ARBA" id="ARBA00000822"/>
    </source>
</evidence>
<proteinExistence type="inferred from homology"/>
<dbReference type="Pfam" id="PF00704">
    <property type="entry name" value="Glyco_hydro_18"/>
    <property type="match status" value="1"/>
</dbReference>
<evidence type="ECO:0000259" key="13">
    <source>
        <dbReference type="PROSITE" id="PS51910"/>
    </source>
</evidence>
<dbReference type="SMART" id="SM00636">
    <property type="entry name" value="Glyco_18"/>
    <property type="match status" value="1"/>
</dbReference>
<evidence type="ECO:0000256" key="6">
    <source>
        <dbReference type="ARBA" id="ARBA00022801"/>
    </source>
</evidence>
<sequence length="411" mass="45457">MYPETNFYDLICLGFVATMKLCVVLLFGLLLSLAAEAKPKPKDSGKRVVCYFASWAGYRNGQGTFEPENLDPTICTHAIYTFASLDATTAEVVPADAWNDLSSGGGKGFYDRFVRLKSKNPNLKVLLAVGGWNEGSSKYSMMASNPAGRSRFITSAIKLLKEHRFDGMDFVWLYPGSRGGAAADKENYATLLGEMRTAFDQENLMLTAALPAVENILEWGYDIDAVVRNLDFINVLSYDYRGSFDRLTGLQAPLHFQDPLLLDVDGTMKMYINKGVPSDMLVMGIAASGQTFTLSDPNQNGLGAAITGAGQAGKWTQQPGFIGYFEIVEMQKAEPEMWEIKRDTQSQAPYAYNWLLWISYDDEISVKEKADYINENNLGGAMIFTVDVDDFHGESGTIFPLVRTLYNTLVG</sequence>
<keyword evidence="15" id="KW-1185">Reference proteome</keyword>
<dbReference type="Gene3D" id="3.20.20.80">
    <property type="entry name" value="Glycosidases"/>
    <property type="match status" value="1"/>
</dbReference>
<reference evidence="14" key="1">
    <citation type="submission" date="2013-04" db="EMBL/GenBank/DDBJ databases">
        <authorList>
            <person name="Qu J."/>
            <person name="Murali S.C."/>
            <person name="Bandaranaike D."/>
            <person name="Bellair M."/>
            <person name="Blankenburg K."/>
            <person name="Chao H."/>
            <person name="Dinh H."/>
            <person name="Doddapaneni H."/>
            <person name="Downs B."/>
            <person name="Dugan-Rocha S."/>
            <person name="Elkadiri S."/>
            <person name="Gnanaolivu R.D."/>
            <person name="Hernandez B."/>
            <person name="Javaid M."/>
            <person name="Jayaseelan J.C."/>
            <person name="Lee S."/>
            <person name="Li M."/>
            <person name="Ming W."/>
            <person name="Munidasa M."/>
            <person name="Muniz J."/>
            <person name="Nguyen L."/>
            <person name="Ongeri F."/>
            <person name="Osuji N."/>
            <person name="Pu L.-L."/>
            <person name="Puazo M."/>
            <person name="Qu C."/>
            <person name="Quiroz J."/>
            <person name="Raj R."/>
            <person name="Weissenberger G."/>
            <person name="Xin Y."/>
            <person name="Zou X."/>
            <person name="Han Y."/>
            <person name="Richards S."/>
            <person name="Worley K."/>
            <person name="Muzny D."/>
            <person name="Gibbs R."/>
        </authorList>
    </citation>
    <scope>NUCLEOTIDE SEQUENCE</scope>
    <source>
        <strain evidence="14">Sampled in the wild</strain>
    </source>
</reference>
<comment type="catalytic activity">
    <reaction evidence="1">
        <text>Random endo-hydrolysis of N-acetyl-beta-D-glucosaminide (1-&gt;4)-beta-linkages in chitin and chitodextrins.</text>
        <dbReference type="EC" id="3.2.1.14"/>
    </reaction>
</comment>
<feature type="domain" description="GH18" evidence="13">
    <location>
        <begin position="46"/>
        <end position="411"/>
    </location>
</feature>
<keyword evidence="10" id="KW-0326">Glycosidase</keyword>
<dbReference type="InterPro" id="IPR029070">
    <property type="entry name" value="Chitinase_insertion_sf"/>
</dbReference>
<dbReference type="FunFam" id="3.10.50.10:FF:000004">
    <property type="entry name" value="Chitinase 5"/>
    <property type="match status" value="1"/>
</dbReference>
<keyword evidence="8" id="KW-1015">Disulfide bond</keyword>
<evidence type="ECO:0000256" key="7">
    <source>
        <dbReference type="ARBA" id="ARBA00023024"/>
    </source>
</evidence>
<comment type="caution">
    <text evidence="14">The sequence shown here is derived from an EMBL/GenBank/DDBJ whole genome shotgun (WGS) entry which is preliminary data.</text>
</comment>
<organism evidence="14 15">
    <name type="scientific">Ladona fulva</name>
    <name type="common">Scarce chaser dragonfly</name>
    <name type="synonym">Libellula fulva</name>
    <dbReference type="NCBI Taxonomy" id="123851"/>
    <lineage>
        <taxon>Eukaryota</taxon>
        <taxon>Metazoa</taxon>
        <taxon>Ecdysozoa</taxon>
        <taxon>Arthropoda</taxon>
        <taxon>Hexapoda</taxon>
        <taxon>Insecta</taxon>
        <taxon>Pterygota</taxon>
        <taxon>Palaeoptera</taxon>
        <taxon>Odonata</taxon>
        <taxon>Epiprocta</taxon>
        <taxon>Anisoptera</taxon>
        <taxon>Libelluloidea</taxon>
        <taxon>Libellulidae</taxon>
        <taxon>Ladona</taxon>
    </lineage>
</organism>
<evidence type="ECO:0000256" key="10">
    <source>
        <dbReference type="ARBA" id="ARBA00023295"/>
    </source>
</evidence>
<evidence type="ECO:0000256" key="4">
    <source>
        <dbReference type="ARBA" id="ARBA00022669"/>
    </source>
</evidence>
<dbReference type="InterPro" id="IPR050314">
    <property type="entry name" value="Glycosyl_Hydrlase_18"/>
</dbReference>
<dbReference type="PANTHER" id="PTHR11177">
    <property type="entry name" value="CHITINASE"/>
    <property type="match status" value="1"/>
</dbReference>
<evidence type="ECO:0000256" key="12">
    <source>
        <dbReference type="SAM" id="SignalP"/>
    </source>
</evidence>
<dbReference type="GO" id="GO:0000272">
    <property type="term" value="P:polysaccharide catabolic process"/>
    <property type="evidence" value="ECO:0007669"/>
    <property type="project" value="UniProtKB-KW"/>
</dbReference>
<evidence type="ECO:0000313" key="15">
    <source>
        <dbReference type="Proteomes" id="UP000792457"/>
    </source>
</evidence>
<keyword evidence="11" id="KW-0624">Polysaccharide degradation</keyword>
<evidence type="ECO:0000256" key="11">
    <source>
        <dbReference type="ARBA" id="ARBA00023326"/>
    </source>
</evidence>
<keyword evidence="5 12" id="KW-0732">Signal</keyword>
<evidence type="ECO:0000256" key="5">
    <source>
        <dbReference type="ARBA" id="ARBA00022729"/>
    </source>
</evidence>
<dbReference type="OrthoDB" id="73875at2759"/>
<dbReference type="PROSITE" id="PS51910">
    <property type="entry name" value="GH18_2"/>
    <property type="match status" value="1"/>
</dbReference>
<evidence type="ECO:0000256" key="8">
    <source>
        <dbReference type="ARBA" id="ARBA00023157"/>
    </source>
</evidence>
<feature type="signal peptide" evidence="12">
    <location>
        <begin position="1"/>
        <end position="37"/>
    </location>
</feature>
<evidence type="ECO:0000256" key="3">
    <source>
        <dbReference type="ARBA" id="ARBA00012729"/>
    </source>
</evidence>
<keyword evidence="7" id="KW-0146">Chitin degradation</keyword>
<dbReference type="GO" id="GO:0008061">
    <property type="term" value="F:chitin binding"/>
    <property type="evidence" value="ECO:0007669"/>
    <property type="project" value="UniProtKB-KW"/>
</dbReference>
<dbReference type="InterPro" id="IPR017853">
    <property type="entry name" value="GH"/>
</dbReference>
<dbReference type="Gene3D" id="3.10.50.10">
    <property type="match status" value="1"/>
</dbReference>
<evidence type="ECO:0000256" key="9">
    <source>
        <dbReference type="ARBA" id="ARBA00023277"/>
    </source>
</evidence>
<name>A0A8K0P1D2_LADFU</name>
<gene>
    <name evidence="14" type="ORF">J437_LFUL000954</name>
</gene>
<protein>
    <recommendedName>
        <fullName evidence="3">chitinase</fullName>
        <ecNumber evidence="3">3.2.1.14</ecNumber>
    </recommendedName>
</protein>